<dbReference type="GO" id="GO:0045087">
    <property type="term" value="P:innate immune response"/>
    <property type="evidence" value="ECO:0007669"/>
    <property type="project" value="UniProtKB-ARBA"/>
</dbReference>
<dbReference type="InterPro" id="IPR011009">
    <property type="entry name" value="Kinase-like_dom_sf"/>
</dbReference>
<dbReference type="InterPro" id="IPR001245">
    <property type="entry name" value="Ser-Thr/Tyr_kinase_cat_dom"/>
</dbReference>
<keyword evidence="15" id="KW-0472">Membrane</keyword>
<dbReference type="Proteomes" id="UP001187192">
    <property type="component" value="Unassembled WGS sequence"/>
</dbReference>
<sequence length="766" mass="85398">MIQHDQTELPFFDFGAILVATNNFSPMNKLGQGGFGSVYKGKLQDGKEIAVKRLSSNSGQGVQEFKNEMTLISKLQHRNLVRLMDYYRRRSTPLNWTTRLNVINGIARGLVYLHRDSYARIIHRDLKASNILLDENMNPKISDFGLARMFEGTIDLTTTRRVVGTLGYMSPEYAMGGIFSEKSDVFSFGVLILKIVSGQKNTDLHYSYQHLSLISYAWQLWNENRGFGLVDDALADSYCATEAIRCIHVGLLCVQDFAGDRPSMPEVVFMLSNETNRSQPKQPVFTLQSSLKPDFQLEKDGNKRGVDCRLRLDLLKSRDGNGMGLGQGGLLAHPAIGVFCHLCLHGKPLLGTKMGAKDKDSSVLIIYLFLLLYWCSLKYCYAIYNITSSQALSQGQTLVSPRQSFELGFFSPNNSANHQYIGISNGNLELLDGNKKSVWSTNITVASNRSVAVPSDNGNFLLKDGTLGDELWQSFQYPSDTFLPGAKPSQLFIWSNGSTSFRISGPWEKCKFACIPEMNTLYKSPFDLVEDAEKGMKYFNFNWYNTSIVKSLALSSGDSESLICECLRGFVPKSIQEWRKGHWTGGCEAWCPNNCSCLAYAFVDTIGCLIWSNGLIDVQSFSLGGEDLFLRLAHSELGGGHKTRNVIISLVAVFTGGTLGAIVFGSYKWKARRKGKGFDLVDDALADSYSASEAIRCKHVELLCVQDFAVDRPSMPKVIFILSNKTNRFQPKQPIFTLQKHPEPDFQTQDDGKYSVNEATTSLTEG</sequence>
<dbReference type="Pfam" id="PF01453">
    <property type="entry name" value="B_lectin"/>
    <property type="match status" value="1"/>
</dbReference>
<evidence type="ECO:0000256" key="7">
    <source>
        <dbReference type="ARBA" id="ARBA00022741"/>
    </source>
</evidence>
<keyword evidence="15" id="KW-0812">Transmembrane</keyword>
<evidence type="ECO:0000256" key="14">
    <source>
        <dbReference type="SAM" id="MobiDB-lite"/>
    </source>
</evidence>
<dbReference type="Gene3D" id="1.10.510.10">
    <property type="entry name" value="Transferase(Phosphotransferase) domain 1"/>
    <property type="match status" value="2"/>
</dbReference>
<evidence type="ECO:0000256" key="6">
    <source>
        <dbReference type="ARBA" id="ARBA00022734"/>
    </source>
</evidence>
<dbReference type="AlphaFoldDB" id="A0AA88ATP1"/>
<feature type="binding site" evidence="13">
    <location>
        <position position="52"/>
    </location>
    <ligand>
        <name>ATP</name>
        <dbReference type="ChEBI" id="CHEBI:30616"/>
    </ligand>
</feature>
<feature type="compositionally biased region" description="Polar residues" evidence="14">
    <location>
        <begin position="757"/>
        <end position="766"/>
    </location>
</feature>
<dbReference type="CDD" id="cd01098">
    <property type="entry name" value="PAN_AP_plant"/>
    <property type="match status" value="1"/>
</dbReference>
<gene>
    <name evidence="17" type="ORF">TIFTF001_020115</name>
</gene>
<keyword evidence="8" id="KW-0418">Kinase</keyword>
<protein>
    <recommendedName>
        <fullName evidence="16">Protein kinase domain-containing protein</fullName>
    </recommendedName>
</protein>
<dbReference type="GO" id="GO:0005886">
    <property type="term" value="C:plasma membrane"/>
    <property type="evidence" value="ECO:0007669"/>
    <property type="project" value="UniProtKB-SubCell"/>
</dbReference>
<keyword evidence="15" id="KW-1133">Transmembrane helix</keyword>
<dbReference type="InterPro" id="IPR001480">
    <property type="entry name" value="Bulb-type_lectin_dom"/>
</dbReference>
<feature type="transmembrane region" description="Helical" evidence="15">
    <location>
        <begin position="646"/>
        <end position="667"/>
    </location>
</feature>
<keyword evidence="5" id="KW-0732">Signal</keyword>
<dbReference type="EMBL" id="BTGU01000035">
    <property type="protein sequence ID" value="GMN50956.1"/>
    <property type="molecule type" value="Genomic_DNA"/>
</dbReference>
<dbReference type="PROSITE" id="PS00107">
    <property type="entry name" value="PROTEIN_KINASE_ATP"/>
    <property type="match status" value="1"/>
</dbReference>
<dbReference type="SMART" id="SM00220">
    <property type="entry name" value="S_TKc"/>
    <property type="match status" value="1"/>
</dbReference>
<reference evidence="17" key="1">
    <citation type="submission" date="2023-07" db="EMBL/GenBank/DDBJ databases">
        <title>draft genome sequence of fig (Ficus carica).</title>
        <authorList>
            <person name="Takahashi T."/>
            <person name="Nishimura K."/>
        </authorList>
    </citation>
    <scope>NUCLEOTIDE SEQUENCE</scope>
</reference>
<dbReference type="SUPFAM" id="SSF51110">
    <property type="entry name" value="alpha-D-mannose-specific plant lectins"/>
    <property type="match status" value="1"/>
</dbReference>
<dbReference type="SUPFAM" id="SSF56112">
    <property type="entry name" value="Protein kinase-like (PK-like)"/>
    <property type="match status" value="1"/>
</dbReference>
<keyword evidence="10" id="KW-1015">Disulfide bond</keyword>
<dbReference type="GO" id="GO:0030246">
    <property type="term" value="F:carbohydrate binding"/>
    <property type="evidence" value="ECO:0007669"/>
    <property type="project" value="UniProtKB-KW"/>
</dbReference>
<dbReference type="InterPro" id="IPR008271">
    <property type="entry name" value="Ser/Thr_kinase_AS"/>
</dbReference>
<evidence type="ECO:0000256" key="2">
    <source>
        <dbReference type="ARBA" id="ARBA00022475"/>
    </source>
</evidence>
<dbReference type="PROSITE" id="PS00108">
    <property type="entry name" value="PROTEIN_KINASE_ST"/>
    <property type="match status" value="1"/>
</dbReference>
<dbReference type="Pfam" id="PF08276">
    <property type="entry name" value="PAN_2"/>
    <property type="match status" value="1"/>
</dbReference>
<keyword evidence="9 13" id="KW-0067">ATP-binding</keyword>
<keyword evidence="18" id="KW-1185">Reference proteome</keyword>
<evidence type="ECO:0000256" key="3">
    <source>
        <dbReference type="ARBA" id="ARBA00022527"/>
    </source>
</evidence>
<evidence type="ECO:0000256" key="11">
    <source>
        <dbReference type="ARBA" id="ARBA00023170"/>
    </source>
</evidence>
<evidence type="ECO:0000256" key="13">
    <source>
        <dbReference type="PROSITE-ProRule" id="PRU10141"/>
    </source>
</evidence>
<accession>A0AA88ATP1</accession>
<evidence type="ECO:0000256" key="12">
    <source>
        <dbReference type="ARBA" id="ARBA00023180"/>
    </source>
</evidence>
<evidence type="ECO:0000256" key="10">
    <source>
        <dbReference type="ARBA" id="ARBA00023157"/>
    </source>
</evidence>
<evidence type="ECO:0000313" key="18">
    <source>
        <dbReference type="Proteomes" id="UP001187192"/>
    </source>
</evidence>
<dbReference type="Gene3D" id="2.90.10.10">
    <property type="entry name" value="Bulb-type lectin domain"/>
    <property type="match status" value="1"/>
</dbReference>
<evidence type="ECO:0000259" key="16">
    <source>
        <dbReference type="PROSITE" id="PS50011"/>
    </source>
</evidence>
<dbReference type="PANTHER" id="PTHR27002">
    <property type="entry name" value="RECEPTOR-LIKE SERINE/THREONINE-PROTEIN KINASE SD1-8"/>
    <property type="match status" value="1"/>
</dbReference>
<name>A0AA88ATP1_FICCA</name>
<keyword evidence="6" id="KW-0430">Lectin</keyword>
<dbReference type="GO" id="GO:0005524">
    <property type="term" value="F:ATP binding"/>
    <property type="evidence" value="ECO:0007669"/>
    <property type="project" value="UniProtKB-UniRule"/>
</dbReference>
<dbReference type="PROSITE" id="PS50011">
    <property type="entry name" value="PROTEIN_KINASE_DOM"/>
    <property type="match status" value="1"/>
</dbReference>
<dbReference type="InterPro" id="IPR000719">
    <property type="entry name" value="Prot_kinase_dom"/>
</dbReference>
<evidence type="ECO:0000256" key="5">
    <source>
        <dbReference type="ARBA" id="ARBA00022729"/>
    </source>
</evidence>
<organism evidence="17 18">
    <name type="scientific">Ficus carica</name>
    <name type="common">Common fig</name>
    <dbReference type="NCBI Taxonomy" id="3494"/>
    <lineage>
        <taxon>Eukaryota</taxon>
        <taxon>Viridiplantae</taxon>
        <taxon>Streptophyta</taxon>
        <taxon>Embryophyta</taxon>
        <taxon>Tracheophyta</taxon>
        <taxon>Spermatophyta</taxon>
        <taxon>Magnoliopsida</taxon>
        <taxon>eudicotyledons</taxon>
        <taxon>Gunneridae</taxon>
        <taxon>Pentapetalae</taxon>
        <taxon>rosids</taxon>
        <taxon>fabids</taxon>
        <taxon>Rosales</taxon>
        <taxon>Moraceae</taxon>
        <taxon>Ficeae</taxon>
        <taxon>Ficus</taxon>
    </lineage>
</organism>
<dbReference type="InterPro" id="IPR003609">
    <property type="entry name" value="Pan_app"/>
</dbReference>
<evidence type="ECO:0000256" key="4">
    <source>
        <dbReference type="ARBA" id="ARBA00022679"/>
    </source>
</evidence>
<evidence type="ECO:0000313" key="17">
    <source>
        <dbReference type="EMBL" id="GMN50956.1"/>
    </source>
</evidence>
<keyword evidence="3" id="KW-0723">Serine/threonine-protein kinase</keyword>
<feature type="domain" description="Protein kinase" evidence="16">
    <location>
        <begin position="24"/>
        <end position="285"/>
    </location>
</feature>
<dbReference type="SMART" id="SM00108">
    <property type="entry name" value="B_lectin"/>
    <property type="match status" value="1"/>
</dbReference>
<evidence type="ECO:0000256" key="15">
    <source>
        <dbReference type="SAM" id="Phobius"/>
    </source>
</evidence>
<dbReference type="FunFam" id="1.10.510.10:FF:000345">
    <property type="entry name" value="G-type lectin S-receptor-like serine/threonine-protein kinase"/>
    <property type="match status" value="1"/>
</dbReference>
<comment type="caution">
    <text evidence="17">The sequence shown here is derived from an EMBL/GenBank/DDBJ whole genome shotgun (WGS) entry which is preliminary data.</text>
</comment>
<dbReference type="Pfam" id="PF07714">
    <property type="entry name" value="PK_Tyr_Ser-Thr"/>
    <property type="match status" value="1"/>
</dbReference>
<evidence type="ECO:0000256" key="1">
    <source>
        <dbReference type="ARBA" id="ARBA00004251"/>
    </source>
</evidence>
<feature type="region of interest" description="Disordered" evidence="14">
    <location>
        <begin position="742"/>
        <end position="766"/>
    </location>
</feature>
<dbReference type="PANTHER" id="PTHR27002:SF422">
    <property type="entry name" value="RECEPTOR-LIKE SERINE_THREONINE-PROTEIN KINASE"/>
    <property type="match status" value="1"/>
</dbReference>
<keyword evidence="12" id="KW-0325">Glycoprotein</keyword>
<dbReference type="GO" id="GO:0004674">
    <property type="term" value="F:protein serine/threonine kinase activity"/>
    <property type="evidence" value="ECO:0007669"/>
    <property type="project" value="UniProtKB-KW"/>
</dbReference>
<proteinExistence type="predicted"/>
<keyword evidence="11" id="KW-0675">Receptor</keyword>
<dbReference type="InterPro" id="IPR017441">
    <property type="entry name" value="Protein_kinase_ATP_BS"/>
</dbReference>
<keyword evidence="7 13" id="KW-0547">Nucleotide-binding</keyword>
<dbReference type="InterPro" id="IPR036426">
    <property type="entry name" value="Bulb-type_lectin_dom_sf"/>
</dbReference>
<keyword evidence="4" id="KW-0808">Transferase</keyword>
<evidence type="ECO:0000256" key="9">
    <source>
        <dbReference type="ARBA" id="ARBA00022840"/>
    </source>
</evidence>
<comment type="subcellular location">
    <subcellularLocation>
        <location evidence="1">Cell membrane</location>
        <topology evidence="1">Single-pass type I membrane protein</topology>
    </subcellularLocation>
</comment>
<dbReference type="CDD" id="cd00028">
    <property type="entry name" value="B_lectin"/>
    <property type="match status" value="1"/>
</dbReference>
<evidence type="ECO:0000256" key="8">
    <source>
        <dbReference type="ARBA" id="ARBA00022777"/>
    </source>
</evidence>
<keyword evidence="2" id="KW-1003">Cell membrane</keyword>